<dbReference type="InterPro" id="IPR036689">
    <property type="entry name" value="ESAT-6-like_sf"/>
</dbReference>
<dbReference type="Gene3D" id="1.10.287.1060">
    <property type="entry name" value="ESAT-6-like"/>
    <property type="match status" value="1"/>
</dbReference>
<keyword evidence="2" id="KW-1185">Reference proteome</keyword>
<proteinExistence type="predicted"/>
<reference evidence="1 2" key="1">
    <citation type="submission" date="2018-03" db="EMBL/GenBank/DDBJ databases">
        <title>Actinopolyspora mortivallis from Sahara, screening for active biomolecules.</title>
        <authorList>
            <person name="Selama O."/>
            <person name="Wellington E.M.H."/>
            <person name="Hacene H."/>
        </authorList>
    </citation>
    <scope>NUCLEOTIDE SEQUENCE [LARGE SCALE GENOMIC DNA]</scope>
    <source>
        <strain evidence="1 2">M5A</strain>
    </source>
</reference>
<sequence length="110" mass="12001">MNGFRGDLRRLTEQSGAFEEHAATARGIAAELREALERTGDCWGTDEAGTRFAELHLPGARRALDTVDELSERLGALGGKFAHTAEEYDRADEDASARLRAVDGAQRGRE</sequence>
<dbReference type="AlphaFoldDB" id="A0A2T0GTU3"/>
<dbReference type="Proteomes" id="UP000239352">
    <property type="component" value="Unassembled WGS sequence"/>
</dbReference>
<gene>
    <name evidence="1" type="ORF">CEP50_15575</name>
</gene>
<evidence type="ECO:0000313" key="2">
    <source>
        <dbReference type="Proteomes" id="UP000239352"/>
    </source>
</evidence>
<accession>A0A2T0GTU3</accession>
<dbReference type="STRING" id="1050202.GCA_000384035_02892"/>
<evidence type="ECO:0000313" key="1">
    <source>
        <dbReference type="EMBL" id="PRW62453.1"/>
    </source>
</evidence>
<dbReference type="SUPFAM" id="SSF140453">
    <property type="entry name" value="EsxAB dimer-like"/>
    <property type="match status" value="1"/>
</dbReference>
<dbReference type="InParanoid" id="A0A2T0GTU3"/>
<dbReference type="EMBL" id="PVSR01000032">
    <property type="protein sequence ID" value="PRW62453.1"/>
    <property type="molecule type" value="Genomic_DNA"/>
</dbReference>
<dbReference type="RefSeq" id="WP_106114677.1">
    <property type="nucleotide sequence ID" value="NZ_PVSR01000032.1"/>
</dbReference>
<protein>
    <submittedName>
        <fullName evidence="1">Uncharacterized protein</fullName>
    </submittedName>
</protein>
<comment type="caution">
    <text evidence="1">The sequence shown here is derived from an EMBL/GenBank/DDBJ whole genome shotgun (WGS) entry which is preliminary data.</text>
</comment>
<name>A0A2T0GTU3_ACTMO</name>
<organism evidence="1 2">
    <name type="scientific">Actinopolyspora mortivallis</name>
    <dbReference type="NCBI Taxonomy" id="33906"/>
    <lineage>
        <taxon>Bacteria</taxon>
        <taxon>Bacillati</taxon>
        <taxon>Actinomycetota</taxon>
        <taxon>Actinomycetes</taxon>
        <taxon>Actinopolysporales</taxon>
        <taxon>Actinopolysporaceae</taxon>
        <taxon>Actinopolyspora</taxon>
    </lineage>
</organism>